<evidence type="ECO:0000313" key="8">
    <source>
        <dbReference type="EMBL" id="RKP28096.1"/>
    </source>
</evidence>
<keyword evidence="2 5" id="KW-0472">Membrane</keyword>
<feature type="domain" description="Tim10-like" evidence="7">
    <location>
        <begin position="26"/>
        <end position="87"/>
    </location>
</feature>
<evidence type="ECO:0000259" key="7">
    <source>
        <dbReference type="Pfam" id="PF02953"/>
    </source>
</evidence>
<comment type="subcellular location">
    <subcellularLocation>
        <location evidence="5">Mitochondrion inner membrane</location>
        <topology evidence="5">Peripheral membrane protein</topology>
        <orientation evidence="5">Intermembrane side</orientation>
    </subcellularLocation>
</comment>
<comment type="subunit">
    <text evidence="5">Heterohexamer.</text>
</comment>
<keyword evidence="5" id="KW-0496">Mitochondrion</keyword>
<keyword evidence="3 5" id="KW-0653">Protein transport</keyword>
<keyword evidence="5" id="KW-0813">Transport</keyword>
<protein>
    <recommendedName>
        <fullName evidence="5">Mitochondrial import inner membrane translocase subunit</fullName>
    </recommendedName>
</protein>
<reference evidence="9" key="1">
    <citation type="journal article" date="2018" name="Nat. Microbiol.">
        <title>Leveraging single-cell genomics to expand the fungal tree of life.</title>
        <authorList>
            <person name="Ahrendt S.R."/>
            <person name="Quandt C.A."/>
            <person name="Ciobanu D."/>
            <person name="Clum A."/>
            <person name="Salamov A."/>
            <person name="Andreopoulos B."/>
            <person name="Cheng J.F."/>
            <person name="Woyke T."/>
            <person name="Pelin A."/>
            <person name="Henrissat B."/>
            <person name="Reynolds N.K."/>
            <person name="Benny G.L."/>
            <person name="Smith M.E."/>
            <person name="James T.Y."/>
            <person name="Grigoriev I.V."/>
        </authorList>
    </citation>
    <scope>NUCLEOTIDE SEQUENCE [LARGE SCALE GENOMIC DNA]</scope>
    <source>
        <strain evidence="9">Benny S71-1</strain>
    </source>
</reference>
<dbReference type="Pfam" id="PF02953">
    <property type="entry name" value="zf-Tim10_DDP"/>
    <property type="match status" value="1"/>
</dbReference>
<dbReference type="GO" id="GO:0015031">
    <property type="term" value="P:protein transport"/>
    <property type="evidence" value="ECO:0007669"/>
    <property type="project" value="UniProtKB-KW"/>
</dbReference>
<dbReference type="EMBL" id="KZ989119">
    <property type="protein sequence ID" value="RKP28096.1"/>
    <property type="molecule type" value="Genomic_DNA"/>
</dbReference>
<dbReference type="OrthoDB" id="344165at2759"/>
<gene>
    <name evidence="8" type="ORF">SYNPS1DRAFT_11743</name>
</gene>
<evidence type="ECO:0000313" key="9">
    <source>
        <dbReference type="Proteomes" id="UP000278143"/>
    </source>
</evidence>
<evidence type="ECO:0000256" key="1">
    <source>
        <dbReference type="ARBA" id="ARBA00006720"/>
    </source>
</evidence>
<keyword evidence="5" id="KW-0143">Chaperone</keyword>
<dbReference type="AlphaFoldDB" id="A0A4P9Z680"/>
<keyword evidence="4 5" id="KW-0811">Translocation</keyword>
<sequence>MSSLLSDGPGQESPFSPEDRKELAIFLETEQSKARLQSSIHTFTDMCWDRCITGKIGTKLSSGEESCLTNCVERFLDTSILIVKQLESKRASS</sequence>
<proteinExistence type="inferred from homology"/>
<dbReference type="InterPro" id="IPR004217">
    <property type="entry name" value="Tim10-like"/>
</dbReference>
<keyword evidence="9" id="KW-1185">Reference proteome</keyword>
<organism evidence="8 9">
    <name type="scientific">Syncephalis pseudoplumigaleata</name>
    <dbReference type="NCBI Taxonomy" id="1712513"/>
    <lineage>
        <taxon>Eukaryota</taxon>
        <taxon>Fungi</taxon>
        <taxon>Fungi incertae sedis</taxon>
        <taxon>Zoopagomycota</taxon>
        <taxon>Zoopagomycotina</taxon>
        <taxon>Zoopagomycetes</taxon>
        <taxon>Zoopagales</taxon>
        <taxon>Piptocephalidaceae</taxon>
        <taxon>Syncephalis</taxon>
    </lineage>
</organism>
<dbReference type="InterPro" id="IPR035427">
    <property type="entry name" value="Tim10-like_dom_sf"/>
</dbReference>
<accession>A0A4P9Z680</accession>
<dbReference type="SUPFAM" id="SSF144122">
    <property type="entry name" value="Tim10-like"/>
    <property type="match status" value="1"/>
</dbReference>
<evidence type="ECO:0000256" key="6">
    <source>
        <dbReference type="SAM" id="MobiDB-lite"/>
    </source>
</evidence>
<evidence type="ECO:0000256" key="5">
    <source>
        <dbReference type="RuleBase" id="RU367043"/>
    </source>
</evidence>
<dbReference type="Proteomes" id="UP000278143">
    <property type="component" value="Unassembled WGS sequence"/>
</dbReference>
<comment type="similarity">
    <text evidence="1 5">Belongs to the small Tim family.</text>
</comment>
<dbReference type="GO" id="GO:0005743">
    <property type="term" value="C:mitochondrial inner membrane"/>
    <property type="evidence" value="ECO:0007669"/>
    <property type="project" value="UniProtKB-SubCell"/>
</dbReference>
<name>A0A4P9Z680_9FUNG</name>
<comment type="function">
    <text evidence="5">Mitochondrial intermembrane chaperone that participates in the import and insertion of some multi-pass transmembrane proteins into the mitochondrial inner membrane. Also required for the transfer of beta-barrel precursors from the TOM complex to the sorting and assembly machinery (SAM complex) of the outer membrane. Acts as a chaperone-like protein that protects the hydrophobic precursors from aggregation and guide them through the mitochondrial intermembrane space.</text>
</comment>
<dbReference type="Gene3D" id="1.10.287.810">
    <property type="entry name" value="Mitochondrial import inner membrane translocase subunit tim13 like domains"/>
    <property type="match status" value="1"/>
</dbReference>
<feature type="region of interest" description="Disordered" evidence="6">
    <location>
        <begin position="1"/>
        <end position="20"/>
    </location>
</feature>
<evidence type="ECO:0000256" key="3">
    <source>
        <dbReference type="ARBA" id="ARBA00022927"/>
    </source>
</evidence>
<evidence type="ECO:0000256" key="4">
    <source>
        <dbReference type="ARBA" id="ARBA00023010"/>
    </source>
</evidence>
<keyword evidence="5" id="KW-1015">Disulfide bond</keyword>
<comment type="domain">
    <text evidence="5">The twin CX3C motif contains 4 conserved Cys residues that form 2 disulfide bonds in the mitochondrial intermembrane space.</text>
</comment>
<evidence type="ECO:0000256" key="2">
    <source>
        <dbReference type="ARBA" id="ARBA00022792"/>
    </source>
</evidence>
<keyword evidence="2 5" id="KW-0999">Mitochondrion inner membrane</keyword>